<evidence type="ECO:0000256" key="1">
    <source>
        <dbReference type="SAM" id="MobiDB-lite"/>
    </source>
</evidence>
<feature type="transmembrane region" description="Helical" evidence="2">
    <location>
        <begin position="50"/>
        <end position="75"/>
    </location>
</feature>
<dbReference type="EMBL" id="QGKW02000007">
    <property type="protein sequence ID" value="KAF2620294.1"/>
    <property type="molecule type" value="Genomic_DNA"/>
</dbReference>
<comment type="caution">
    <text evidence="3">The sequence shown here is derived from an EMBL/GenBank/DDBJ whole genome shotgun (WGS) entry which is preliminary data.</text>
</comment>
<gene>
    <name evidence="3" type="ORF">F2Q68_00041312</name>
</gene>
<organism evidence="3 4">
    <name type="scientific">Brassica cretica</name>
    <name type="common">Mustard</name>
    <dbReference type="NCBI Taxonomy" id="69181"/>
    <lineage>
        <taxon>Eukaryota</taxon>
        <taxon>Viridiplantae</taxon>
        <taxon>Streptophyta</taxon>
        <taxon>Embryophyta</taxon>
        <taxon>Tracheophyta</taxon>
        <taxon>Spermatophyta</taxon>
        <taxon>Magnoliopsida</taxon>
        <taxon>eudicotyledons</taxon>
        <taxon>Gunneridae</taxon>
        <taxon>Pentapetalae</taxon>
        <taxon>rosids</taxon>
        <taxon>malvids</taxon>
        <taxon>Brassicales</taxon>
        <taxon>Brassicaceae</taxon>
        <taxon>Brassiceae</taxon>
        <taxon>Brassica</taxon>
    </lineage>
</organism>
<keyword evidence="2" id="KW-0812">Transmembrane</keyword>
<protein>
    <submittedName>
        <fullName evidence="3">Uncharacterized protein</fullName>
    </submittedName>
</protein>
<accession>A0A8S9MIU8</accession>
<dbReference type="Proteomes" id="UP000712281">
    <property type="component" value="Unassembled WGS sequence"/>
</dbReference>
<keyword evidence="2" id="KW-1133">Transmembrane helix</keyword>
<feature type="region of interest" description="Disordered" evidence="1">
    <location>
        <begin position="1"/>
        <end position="20"/>
    </location>
</feature>
<proteinExistence type="predicted"/>
<sequence>MNVMRGPPNHHRDGAIPTRTNYTERHVPLHNRHTAGLKEKRILTVAASPVRLLVLLGFNIPWLIALAFYSVMIVVPRLELLEGLQDCGSPLGLDFTCFYQ</sequence>
<name>A0A8S9MIU8_BRACR</name>
<dbReference type="AlphaFoldDB" id="A0A8S9MIU8"/>
<keyword evidence="2" id="KW-0472">Membrane</keyword>
<reference evidence="3" key="1">
    <citation type="submission" date="2019-12" db="EMBL/GenBank/DDBJ databases">
        <title>Genome sequencing and annotation of Brassica cretica.</title>
        <authorList>
            <person name="Studholme D.J."/>
            <person name="Sarris P.F."/>
        </authorList>
    </citation>
    <scope>NUCLEOTIDE SEQUENCE</scope>
    <source>
        <strain evidence="3">PFS-001/15</strain>
        <tissue evidence="3">Leaf</tissue>
    </source>
</reference>
<evidence type="ECO:0000256" key="2">
    <source>
        <dbReference type="SAM" id="Phobius"/>
    </source>
</evidence>
<evidence type="ECO:0000313" key="3">
    <source>
        <dbReference type="EMBL" id="KAF2620294.1"/>
    </source>
</evidence>
<evidence type="ECO:0000313" key="4">
    <source>
        <dbReference type="Proteomes" id="UP000712281"/>
    </source>
</evidence>